<proteinExistence type="predicted"/>
<keyword evidence="1" id="KW-0238">DNA-binding</keyword>
<dbReference type="InterPro" id="IPR038056">
    <property type="entry name" value="YjbR-like_sf"/>
</dbReference>
<dbReference type="PANTHER" id="PTHR35145">
    <property type="entry name" value="CYTOPLASMIC PROTEIN-RELATED"/>
    <property type="match status" value="1"/>
</dbReference>
<dbReference type="RefSeq" id="WP_185762985.1">
    <property type="nucleotide sequence ID" value="NZ_RIBP01000001.1"/>
</dbReference>
<comment type="caution">
    <text evidence="1">The sequence shown here is derived from an EMBL/GenBank/DDBJ whole genome shotgun (WGS) entry which is preliminary data.</text>
</comment>
<evidence type="ECO:0000313" key="2">
    <source>
        <dbReference type="Proteomes" id="UP000319837"/>
    </source>
</evidence>
<dbReference type="EMBL" id="RIBP01000001">
    <property type="protein sequence ID" value="TRZ39546.1"/>
    <property type="molecule type" value="Genomic_DNA"/>
</dbReference>
<name>A0A553SRD8_NIACI</name>
<sequence>MEDILKEYCKSLLGATYDFQVDWNADRFHVGGKIFAMLSSNQNSQKYITLKCDPVESEELQEVYKGSIIPGYHMNKTHWITVYYESDLSVEFIQKLIGCSYELIFGKLTKRMQNNIRKMGEL</sequence>
<dbReference type="GO" id="GO:0003677">
    <property type="term" value="F:DNA binding"/>
    <property type="evidence" value="ECO:0007669"/>
    <property type="project" value="UniProtKB-KW"/>
</dbReference>
<reference evidence="2" key="1">
    <citation type="submission" date="2018-10" db="EMBL/GenBank/DDBJ databases">
        <title>FDA dAtabase for Regulatory Grade micrObial Sequences (FDA-ARGOS): Supporting development and validation of Infectious Disease Dx tests.</title>
        <authorList>
            <person name="Minogue T."/>
            <person name="Wolcott M."/>
            <person name="Wasieloski L."/>
            <person name="Aguilar W."/>
            <person name="Moore D."/>
            <person name="Tallon L."/>
            <person name="Sadzewicz L."/>
            <person name="Sengamalay N."/>
            <person name="Ott S."/>
            <person name="Godinez A."/>
            <person name="Nagaraj S."/>
            <person name="Vavikolanu K."/>
            <person name="Vyas G."/>
            <person name="Nadendla S."/>
            <person name="George J."/>
            <person name="Sichtig H."/>
        </authorList>
    </citation>
    <scope>NUCLEOTIDE SEQUENCE [LARGE SCALE GENOMIC DNA]</scope>
    <source>
        <strain evidence="2">FDAARGOS_343</strain>
    </source>
</reference>
<accession>A0A553SRD8</accession>
<evidence type="ECO:0000313" key="1">
    <source>
        <dbReference type="EMBL" id="TRZ39546.1"/>
    </source>
</evidence>
<protein>
    <submittedName>
        <fullName evidence="1">MmcQ/YjbR family DNA-binding protein</fullName>
    </submittedName>
</protein>
<dbReference type="Proteomes" id="UP000319837">
    <property type="component" value="Unassembled WGS sequence"/>
</dbReference>
<dbReference type="SUPFAM" id="SSF142906">
    <property type="entry name" value="YjbR-like"/>
    <property type="match status" value="1"/>
</dbReference>
<dbReference type="AlphaFoldDB" id="A0A553SRD8"/>
<gene>
    <name evidence="1" type="ORF">CEQ21_00815</name>
</gene>
<dbReference type="Gene3D" id="3.90.1150.30">
    <property type="match status" value="1"/>
</dbReference>
<dbReference type="PANTHER" id="PTHR35145:SF1">
    <property type="entry name" value="CYTOPLASMIC PROTEIN"/>
    <property type="match status" value="1"/>
</dbReference>
<dbReference type="Pfam" id="PF04237">
    <property type="entry name" value="YjbR"/>
    <property type="match status" value="1"/>
</dbReference>
<dbReference type="InterPro" id="IPR007351">
    <property type="entry name" value="YjbR"/>
</dbReference>
<dbReference type="InterPro" id="IPR058532">
    <property type="entry name" value="YjbR/MT2646/Rv2570-like"/>
</dbReference>
<organism evidence="1 2">
    <name type="scientific">Niallia circulans</name>
    <name type="common">Bacillus circulans</name>
    <dbReference type="NCBI Taxonomy" id="1397"/>
    <lineage>
        <taxon>Bacteria</taxon>
        <taxon>Bacillati</taxon>
        <taxon>Bacillota</taxon>
        <taxon>Bacilli</taxon>
        <taxon>Bacillales</taxon>
        <taxon>Bacillaceae</taxon>
        <taxon>Niallia</taxon>
    </lineage>
</organism>